<feature type="domain" description="DUF2157" evidence="2">
    <location>
        <begin position="9"/>
        <end position="153"/>
    </location>
</feature>
<dbReference type="RefSeq" id="WP_379838527.1">
    <property type="nucleotide sequence ID" value="NZ_JBHRYQ010000001.1"/>
</dbReference>
<feature type="transmembrane region" description="Helical" evidence="1">
    <location>
        <begin position="262"/>
        <end position="281"/>
    </location>
</feature>
<feature type="transmembrane region" description="Helical" evidence="1">
    <location>
        <begin position="134"/>
        <end position="149"/>
    </location>
</feature>
<dbReference type="Proteomes" id="UP001595616">
    <property type="component" value="Unassembled WGS sequence"/>
</dbReference>
<protein>
    <submittedName>
        <fullName evidence="3">DUF2157 domain-containing protein</fullName>
    </submittedName>
</protein>
<name>A0ABV7Z081_9BACT</name>
<reference evidence="4" key="1">
    <citation type="journal article" date="2019" name="Int. J. Syst. Evol. Microbiol.">
        <title>The Global Catalogue of Microorganisms (GCM) 10K type strain sequencing project: providing services to taxonomists for standard genome sequencing and annotation.</title>
        <authorList>
            <consortium name="The Broad Institute Genomics Platform"/>
            <consortium name="The Broad Institute Genome Sequencing Center for Infectious Disease"/>
            <person name="Wu L."/>
            <person name="Ma J."/>
        </authorList>
    </citation>
    <scope>NUCLEOTIDE SEQUENCE [LARGE SCALE GENOMIC DNA]</scope>
    <source>
        <strain evidence="4">CECT 7956</strain>
    </source>
</reference>
<dbReference type="Pfam" id="PF09925">
    <property type="entry name" value="DUF2157"/>
    <property type="match status" value="1"/>
</dbReference>
<feature type="transmembrane region" description="Helical" evidence="1">
    <location>
        <begin position="238"/>
        <end position="255"/>
    </location>
</feature>
<gene>
    <name evidence="3" type="ORF">ACFOOI_13575</name>
</gene>
<evidence type="ECO:0000313" key="3">
    <source>
        <dbReference type="EMBL" id="MFC3811687.1"/>
    </source>
</evidence>
<keyword evidence="1" id="KW-0812">Transmembrane</keyword>
<feature type="transmembrane region" description="Helical" evidence="1">
    <location>
        <begin position="104"/>
        <end position="122"/>
    </location>
</feature>
<organism evidence="3 4">
    <name type="scientific">Lacihabitans lacunae</name>
    <dbReference type="NCBI Taxonomy" id="1028214"/>
    <lineage>
        <taxon>Bacteria</taxon>
        <taxon>Pseudomonadati</taxon>
        <taxon>Bacteroidota</taxon>
        <taxon>Cytophagia</taxon>
        <taxon>Cytophagales</taxon>
        <taxon>Leadbetterellaceae</taxon>
        <taxon>Lacihabitans</taxon>
    </lineage>
</organism>
<feature type="transmembrane region" description="Helical" evidence="1">
    <location>
        <begin position="183"/>
        <end position="201"/>
    </location>
</feature>
<feature type="transmembrane region" description="Helical" evidence="1">
    <location>
        <begin position="213"/>
        <end position="232"/>
    </location>
</feature>
<proteinExistence type="predicted"/>
<keyword evidence="1" id="KW-0472">Membrane</keyword>
<feature type="transmembrane region" description="Helical" evidence="1">
    <location>
        <begin position="67"/>
        <end position="84"/>
    </location>
</feature>
<dbReference type="EMBL" id="JBHRYQ010000001">
    <property type="protein sequence ID" value="MFC3811687.1"/>
    <property type="molecule type" value="Genomic_DNA"/>
</dbReference>
<keyword evidence="1" id="KW-1133">Transmembrane helix</keyword>
<evidence type="ECO:0000259" key="2">
    <source>
        <dbReference type="Pfam" id="PF09925"/>
    </source>
</evidence>
<evidence type="ECO:0000313" key="4">
    <source>
        <dbReference type="Proteomes" id="UP001595616"/>
    </source>
</evidence>
<feature type="transmembrane region" description="Helical" evidence="1">
    <location>
        <begin position="39"/>
        <end position="60"/>
    </location>
</feature>
<sequence length="322" mass="36495">MKNEIEVLLQKGLISDEKAIVLNSHDTETPFSVFWELRFLLYLGITFFTTGIGILIYQHIEDIGHRILIGGLSLACFFCLVYAFKHRKAFTWVEVENEKFLVDYALLGGCILFLIIEGYLQYQYSIFGKDFKSAALLPVALFLFLAYFLDHRGVLSMGVSAAASYFGISFSVNKFNETYDTDSLIFVGMVFGVFLMIIGWFSEMFSLKKHFAFTYYLFGGNLAFISVLAAFFTFENNHLYTAILVVLSLTSILHARVSQSYLLFLMGLIYGYIGVTAYIFTVLGSDAGALVSIFYFLFSCGGVVYFLFNIKKILKFNPEKSI</sequence>
<dbReference type="InterPro" id="IPR018677">
    <property type="entry name" value="DUF2157"/>
</dbReference>
<comment type="caution">
    <text evidence="3">The sequence shown here is derived from an EMBL/GenBank/DDBJ whole genome shotgun (WGS) entry which is preliminary data.</text>
</comment>
<feature type="transmembrane region" description="Helical" evidence="1">
    <location>
        <begin position="287"/>
        <end position="308"/>
    </location>
</feature>
<accession>A0ABV7Z081</accession>
<keyword evidence="4" id="KW-1185">Reference proteome</keyword>
<evidence type="ECO:0000256" key="1">
    <source>
        <dbReference type="SAM" id="Phobius"/>
    </source>
</evidence>